<dbReference type="KEGG" id="jre:109005206"/>
<evidence type="ECO:0000256" key="2">
    <source>
        <dbReference type="ARBA" id="ARBA00022670"/>
    </source>
</evidence>
<dbReference type="PANTHER" id="PTHR13683:SF750">
    <property type="entry name" value="ASPARTYL PROTEASE AED1"/>
    <property type="match status" value="1"/>
</dbReference>
<dbReference type="GeneID" id="109005206"/>
<dbReference type="InterPro" id="IPR021109">
    <property type="entry name" value="Peptidase_aspartic_dom_sf"/>
</dbReference>
<dbReference type="GO" id="GO:0006508">
    <property type="term" value="P:proteolysis"/>
    <property type="evidence" value="ECO:0007669"/>
    <property type="project" value="UniProtKB-KW"/>
</dbReference>
<proteinExistence type="inferred from homology"/>
<keyword evidence="6" id="KW-1015">Disulfide bond</keyword>
<name>A0A2I4G6P6_JUGRE</name>
<comment type="similarity">
    <text evidence="1">Belongs to the peptidase A1 family.</text>
</comment>
<organism evidence="7 8">
    <name type="scientific">Juglans regia</name>
    <name type="common">English walnut</name>
    <dbReference type="NCBI Taxonomy" id="51240"/>
    <lineage>
        <taxon>Eukaryota</taxon>
        <taxon>Viridiplantae</taxon>
        <taxon>Streptophyta</taxon>
        <taxon>Embryophyta</taxon>
        <taxon>Tracheophyta</taxon>
        <taxon>Spermatophyta</taxon>
        <taxon>Magnoliopsida</taxon>
        <taxon>eudicotyledons</taxon>
        <taxon>Gunneridae</taxon>
        <taxon>Pentapetalae</taxon>
        <taxon>rosids</taxon>
        <taxon>fabids</taxon>
        <taxon>Fagales</taxon>
        <taxon>Juglandaceae</taxon>
        <taxon>Juglans</taxon>
    </lineage>
</organism>
<keyword evidence="5" id="KW-0378">Hydrolase</keyword>
<dbReference type="InterPro" id="IPR033121">
    <property type="entry name" value="PEPTIDASE_A1"/>
</dbReference>
<dbReference type="FunFam" id="2.40.70.10:FF:000021">
    <property type="entry name" value="Aspartyl protease AED1"/>
    <property type="match status" value="1"/>
</dbReference>
<dbReference type="InterPro" id="IPR001461">
    <property type="entry name" value="Aspartic_peptidase_A1"/>
</dbReference>
<dbReference type="SUPFAM" id="SSF50630">
    <property type="entry name" value="Acid proteases"/>
    <property type="match status" value="1"/>
</dbReference>
<evidence type="ECO:0000313" key="7">
    <source>
        <dbReference type="Proteomes" id="UP000235220"/>
    </source>
</evidence>
<dbReference type="PRINTS" id="PR00792">
    <property type="entry name" value="PEPSIN"/>
</dbReference>
<evidence type="ECO:0000256" key="4">
    <source>
        <dbReference type="ARBA" id="ARBA00022750"/>
    </source>
</evidence>
<protein>
    <submittedName>
        <fullName evidence="8">Aspartyl protease family protein At5g10770-like</fullName>
    </submittedName>
</protein>
<keyword evidence="4" id="KW-0064">Aspartyl protease</keyword>
<dbReference type="InterPro" id="IPR033873">
    <property type="entry name" value="CND41-like"/>
</dbReference>
<gene>
    <name evidence="8" type="primary">LOC109005206</name>
</gene>
<dbReference type="OrthoDB" id="2747330at2759"/>
<dbReference type="AlphaFoldDB" id="A0A2I4G6P6"/>
<reference evidence="8" key="1">
    <citation type="submission" date="2025-08" db="UniProtKB">
        <authorList>
            <consortium name="RefSeq"/>
        </authorList>
    </citation>
    <scope>IDENTIFICATION</scope>
    <source>
        <tissue evidence="8">Leaves</tissue>
    </source>
</reference>
<evidence type="ECO:0000256" key="6">
    <source>
        <dbReference type="ARBA" id="ARBA00023157"/>
    </source>
</evidence>
<keyword evidence="2" id="KW-0645">Protease</keyword>
<dbReference type="PROSITE" id="PS51767">
    <property type="entry name" value="PEPTIDASE_A1"/>
    <property type="match status" value="1"/>
</dbReference>
<evidence type="ECO:0000256" key="5">
    <source>
        <dbReference type="ARBA" id="ARBA00022801"/>
    </source>
</evidence>
<keyword evidence="3" id="KW-0732">Signal</keyword>
<evidence type="ECO:0000256" key="3">
    <source>
        <dbReference type="ARBA" id="ARBA00022729"/>
    </source>
</evidence>
<dbReference type="GO" id="GO:0004190">
    <property type="term" value="F:aspartic-type endopeptidase activity"/>
    <property type="evidence" value="ECO:0007669"/>
    <property type="project" value="UniProtKB-KW"/>
</dbReference>
<dbReference type="Gramene" id="Jr11_30480_p1">
    <property type="protein sequence ID" value="cds.Jr11_30480_p1"/>
    <property type="gene ID" value="Jr11_30480"/>
</dbReference>
<dbReference type="InterPro" id="IPR032861">
    <property type="entry name" value="TAXi_N"/>
</dbReference>
<dbReference type="InterPro" id="IPR032799">
    <property type="entry name" value="TAXi_C"/>
</dbReference>
<dbReference type="Gene3D" id="2.40.70.10">
    <property type="entry name" value="Acid Proteases"/>
    <property type="match status" value="2"/>
</dbReference>
<dbReference type="PANTHER" id="PTHR13683">
    <property type="entry name" value="ASPARTYL PROTEASES"/>
    <property type="match status" value="1"/>
</dbReference>
<dbReference type="Pfam" id="PF14543">
    <property type="entry name" value="TAXi_N"/>
    <property type="match status" value="1"/>
</dbReference>
<dbReference type="Pfam" id="PF14541">
    <property type="entry name" value="TAXi_C"/>
    <property type="match status" value="1"/>
</dbReference>
<dbReference type="FunCoup" id="A0A2I4G6P6">
    <property type="interactions" value="98"/>
</dbReference>
<dbReference type="FunFam" id="2.40.70.10:FF:000013">
    <property type="entry name" value="Aspartyl protease AED1"/>
    <property type="match status" value="1"/>
</dbReference>
<evidence type="ECO:0000256" key="1">
    <source>
        <dbReference type="ARBA" id="ARBA00007447"/>
    </source>
</evidence>
<accession>A0A2I4G6P6</accession>
<dbReference type="Proteomes" id="UP000235220">
    <property type="component" value="Chromosome 11"/>
</dbReference>
<dbReference type="CDD" id="cd05472">
    <property type="entry name" value="cnd41_like"/>
    <property type="match status" value="1"/>
</dbReference>
<keyword evidence="7" id="KW-1185">Reference proteome</keyword>
<dbReference type="RefSeq" id="XP_035551437.1">
    <property type="nucleotide sequence ID" value="XM_035695544.1"/>
</dbReference>
<sequence>MAINTISSSFPRLFLVSTLVFLCSLKGLGFAFEGRETIEKNLLHHTHTVQVSSLLPSTTCTPSTKDPHRNGSSLKVVHKHGPCSQLNQDKTKTPTDAEILEQDQLRAEFIQYSRRSKRLGGEFLRRKSGSKASTNIPANLGGSFGTNNYIVTVGLGTPKRSLTLVFDTGSDLTWTQCQPCAGSCYDQNDAIFDPSYSSTYTNITCSSPLCSQLISGPGNQPTCSSSTCVYGVLYGDNSFSLGFFGKEKLTLTAKDVFKDFLFGCGQYNKGLFGATAGLLGLGRDKLSLVEQTANRYGRIFSYCLPPTSSSTGHLTFGKGSGKASNTIKFTPFSKSYSKSSFYGLDLLGISVAGDKLAIPPSVFSTGLIIDSGTILTYLPPTAYNALRTAFRQAMKNYTMGEAFSILDTCYDFSNRNTISIPKIVFSFRGGVDVEMDKFGVFLVVRSVSQVCLAFTGNKNANDTAIFGNTQQRGLEVVYDVGGSRIGFVPGGC</sequence>
<evidence type="ECO:0000313" key="8">
    <source>
        <dbReference type="RefSeq" id="XP_035551437.1"/>
    </source>
</evidence>